<organism evidence="2 3">
    <name type="scientific">Candidatus Taylorbacteria bacterium CG10_big_fil_rev_8_21_14_0_10_41_48</name>
    <dbReference type="NCBI Taxonomy" id="1975024"/>
    <lineage>
        <taxon>Bacteria</taxon>
        <taxon>Candidatus Tayloriibacteriota</taxon>
    </lineage>
</organism>
<keyword evidence="1" id="KW-0812">Transmembrane</keyword>
<comment type="caution">
    <text evidence="2">The sequence shown here is derived from an EMBL/GenBank/DDBJ whole genome shotgun (WGS) entry which is preliminary data.</text>
</comment>
<keyword evidence="1" id="KW-1133">Transmembrane helix</keyword>
<name>A0A2M8LBZ3_9BACT</name>
<dbReference type="Proteomes" id="UP000228700">
    <property type="component" value="Unassembled WGS sequence"/>
</dbReference>
<accession>A0A2M8LBZ3</accession>
<evidence type="ECO:0000256" key="1">
    <source>
        <dbReference type="SAM" id="Phobius"/>
    </source>
</evidence>
<sequence length="83" mass="9755">MKRLLFYIAIGVSFFYLPWYVTAVLIFLFALRTGFFAEAFIWSFLVDIFYGSTVSLWGISYVFSIGILIAMPFIAFIRRRVSW</sequence>
<evidence type="ECO:0000313" key="2">
    <source>
        <dbReference type="EMBL" id="PJE74081.1"/>
    </source>
</evidence>
<keyword evidence="1" id="KW-0472">Membrane</keyword>
<dbReference type="AlphaFoldDB" id="A0A2M8LBZ3"/>
<evidence type="ECO:0000313" key="3">
    <source>
        <dbReference type="Proteomes" id="UP000228700"/>
    </source>
</evidence>
<feature type="transmembrane region" description="Helical" evidence="1">
    <location>
        <begin position="6"/>
        <end position="28"/>
    </location>
</feature>
<dbReference type="EMBL" id="PFEQ01000013">
    <property type="protein sequence ID" value="PJE74081.1"/>
    <property type="molecule type" value="Genomic_DNA"/>
</dbReference>
<proteinExistence type="predicted"/>
<reference evidence="3" key="1">
    <citation type="submission" date="2017-09" db="EMBL/GenBank/DDBJ databases">
        <title>Depth-based differentiation of microbial function through sediment-hosted aquifers and enrichment of novel symbionts in the deep terrestrial subsurface.</title>
        <authorList>
            <person name="Probst A.J."/>
            <person name="Ladd B."/>
            <person name="Jarett J.K."/>
            <person name="Geller-Mcgrath D.E."/>
            <person name="Sieber C.M.K."/>
            <person name="Emerson J.B."/>
            <person name="Anantharaman K."/>
            <person name="Thomas B.C."/>
            <person name="Malmstrom R."/>
            <person name="Stieglmeier M."/>
            <person name="Klingl A."/>
            <person name="Woyke T."/>
            <person name="Ryan C.M."/>
            <person name="Banfield J.F."/>
        </authorList>
    </citation>
    <scope>NUCLEOTIDE SEQUENCE [LARGE SCALE GENOMIC DNA]</scope>
</reference>
<gene>
    <name evidence="2" type="ORF">COV01_03210</name>
</gene>
<feature type="transmembrane region" description="Helical" evidence="1">
    <location>
        <begin position="58"/>
        <end position="77"/>
    </location>
</feature>
<protein>
    <submittedName>
        <fullName evidence="2">Uncharacterized protein</fullName>
    </submittedName>
</protein>